<keyword evidence="3" id="KW-1185">Reference proteome</keyword>
<dbReference type="Proteomes" id="UP000198582">
    <property type="component" value="Unassembled WGS sequence"/>
</dbReference>
<organism evidence="2 3">
    <name type="scientific">Amycolatopsis saalfeldensis</name>
    <dbReference type="NCBI Taxonomy" id="394193"/>
    <lineage>
        <taxon>Bacteria</taxon>
        <taxon>Bacillati</taxon>
        <taxon>Actinomycetota</taxon>
        <taxon>Actinomycetes</taxon>
        <taxon>Pseudonocardiales</taxon>
        <taxon>Pseudonocardiaceae</taxon>
        <taxon>Amycolatopsis</taxon>
    </lineage>
</organism>
<dbReference type="InterPro" id="IPR032710">
    <property type="entry name" value="NTF2-like_dom_sf"/>
</dbReference>
<dbReference type="STRING" id="394193.SAMN04489732_101258"/>
<name>A0A1H8Q947_9PSEU</name>
<accession>A0A1H8Q947</accession>
<feature type="domain" description="SnoaL-like" evidence="1">
    <location>
        <begin position="7"/>
        <end position="98"/>
    </location>
</feature>
<dbReference type="InterPro" id="IPR037401">
    <property type="entry name" value="SnoaL-like"/>
</dbReference>
<evidence type="ECO:0000313" key="2">
    <source>
        <dbReference type="EMBL" id="SEO50745.1"/>
    </source>
</evidence>
<dbReference type="OrthoDB" id="333383at2"/>
<dbReference type="RefSeq" id="WP_091611203.1">
    <property type="nucleotide sequence ID" value="NZ_FOEF01000001.1"/>
</dbReference>
<evidence type="ECO:0000259" key="1">
    <source>
        <dbReference type="Pfam" id="PF12680"/>
    </source>
</evidence>
<protein>
    <submittedName>
        <fullName evidence="2">SnoaL-like domain-containing protein</fullName>
    </submittedName>
</protein>
<reference evidence="2 3" key="1">
    <citation type="submission" date="2016-10" db="EMBL/GenBank/DDBJ databases">
        <authorList>
            <person name="de Groot N.N."/>
        </authorList>
    </citation>
    <scope>NUCLEOTIDE SEQUENCE [LARGE SCALE GENOMIC DNA]</scope>
    <source>
        <strain evidence="2 3">DSM 44993</strain>
    </source>
</reference>
<dbReference type="EMBL" id="FOEF01000001">
    <property type="protein sequence ID" value="SEO50745.1"/>
    <property type="molecule type" value="Genomic_DNA"/>
</dbReference>
<evidence type="ECO:0000313" key="3">
    <source>
        <dbReference type="Proteomes" id="UP000198582"/>
    </source>
</evidence>
<proteinExistence type="predicted"/>
<dbReference type="Gene3D" id="3.10.450.50">
    <property type="match status" value="1"/>
</dbReference>
<sequence length="118" mass="13361">MDARAHVDAWLAAWQDRDLDAIMACYAEGVDFVASTVVRRWGRADGRLHGRDELRLHFEQGLKLAPGLTFTEEALLSSPDGYALFYHRENGNRVLDVVELDAAGQAARVRAFYEHHQH</sequence>
<dbReference type="AlphaFoldDB" id="A0A1H8Q947"/>
<gene>
    <name evidence="2" type="ORF">SAMN04489732_101258</name>
</gene>
<dbReference type="SUPFAM" id="SSF54427">
    <property type="entry name" value="NTF2-like"/>
    <property type="match status" value="1"/>
</dbReference>
<dbReference type="Pfam" id="PF12680">
    <property type="entry name" value="SnoaL_2"/>
    <property type="match status" value="1"/>
</dbReference>